<name>A0A5C3PA00_9APHY</name>
<feature type="domain" description="Metallo-beta-lactamase" evidence="2">
    <location>
        <begin position="75"/>
        <end position="283"/>
    </location>
</feature>
<dbReference type="Pfam" id="PF00753">
    <property type="entry name" value="Lactamase_B"/>
    <property type="match status" value="1"/>
</dbReference>
<dbReference type="SMART" id="SM00849">
    <property type="entry name" value="Lactamase_B"/>
    <property type="match status" value="1"/>
</dbReference>
<protein>
    <submittedName>
        <fullName evidence="3">Metallo-hydrolase/oxidoreductase</fullName>
    </submittedName>
</protein>
<sequence length="350" mass="38456">MSAPRKSSITILYFAAASTATGMTREEVELPPSDSDVGAEPTPAAPDSGRSAFTARRLTPSTFLIVEVNDVYDEHPFIYAKTVPAAHTVLLLDTGCGGKTRKPDAELTRLRDFLERAPVEENDAKPINTGGLMRYVVVLSHCHYDHILGVEQFAHDSPVLASGYDPSFLAPANLPAHSLCESLHIRTPSYTPSLRRQGEDILSQGGVHLGMKLLHTPGHTPDELALWDEDEAMLYVGDTLYEWAHIIFPNEGSIVQWLGTVDALTKLVQSSPRPEEAKINCGHKTANGAALEVLQTTKAFMLDVLEGREEVKSRMTKRGEEHVEYVQEAGRYSLVCPERLVKEAKDALQC</sequence>
<dbReference type="Proteomes" id="UP000308197">
    <property type="component" value="Unassembled WGS sequence"/>
</dbReference>
<keyword evidence="3" id="KW-0378">Hydrolase</keyword>
<dbReference type="Gene3D" id="3.60.15.10">
    <property type="entry name" value="Ribonuclease Z/Hydroxyacylglutathione hydrolase-like"/>
    <property type="match status" value="1"/>
</dbReference>
<organism evidence="3 4">
    <name type="scientific">Polyporus arcularius HHB13444</name>
    <dbReference type="NCBI Taxonomy" id="1314778"/>
    <lineage>
        <taxon>Eukaryota</taxon>
        <taxon>Fungi</taxon>
        <taxon>Dikarya</taxon>
        <taxon>Basidiomycota</taxon>
        <taxon>Agaricomycotina</taxon>
        <taxon>Agaricomycetes</taxon>
        <taxon>Polyporales</taxon>
        <taxon>Polyporaceae</taxon>
        <taxon>Polyporus</taxon>
    </lineage>
</organism>
<dbReference type="InterPro" id="IPR001279">
    <property type="entry name" value="Metallo-B-lactamas"/>
</dbReference>
<dbReference type="STRING" id="1314778.A0A5C3PA00"/>
<evidence type="ECO:0000313" key="4">
    <source>
        <dbReference type="Proteomes" id="UP000308197"/>
    </source>
</evidence>
<dbReference type="PANTHER" id="PTHR42951">
    <property type="entry name" value="METALLO-BETA-LACTAMASE DOMAIN-CONTAINING"/>
    <property type="match status" value="1"/>
</dbReference>
<accession>A0A5C3PA00</accession>
<dbReference type="SUPFAM" id="SSF56281">
    <property type="entry name" value="Metallo-hydrolase/oxidoreductase"/>
    <property type="match status" value="1"/>
</dbReference>
<evidence type="ECO:0000313" key="3">
    <source>
        <dbReference type="EMBL" id="TFK85050.1"/>
    </source>
</evidence>
<evidence type="ECO:0000256" key="1">
    <source>
        <dbReference type="SAM" id="MobiDB-lite"/>
    </source>
</evidence>
<dbReference type="CDD" id="cd06262">
    <property type="entry name" value="metallo-hydrolase-like_MBL-fold"/>
    <property type="match status" value="1"/>
</dbReference>
<dbReference type="PANTHER" id="PTHR42951:SF4">
    <property type="entry name" value="ACYL-COENZYME A THIOESTERASE MBLAC2"/>
    <property type="match status" value="1"/>
</dbReference>
<proteinExistence type="predicted"/>
<dbReference type="InterPro" id="IPR050855">
    <property type="entry name" value="NDM-1-like"/>
</dbReference>
<reference evidence="3 4" key="1">
    <citation type="journal article" date="2019" name="Nat. Ecol. Evol.">
        <title>Megaphylogeny resolves global patterns of mushroom evolution.</title>
        <authorList>
            <person name="Varga T."/>
            <person name="Krizsan K."/>
            <person name="Foldi C."/>
            <person name="Dima B."/>
            <person name="Sanchez-Garcia M."/>
            <person name="Sanchez-Ramirez S."/>
            <person name="Szollosi G.J."/>
            <person name="Szarkandi J.G."/>
            <person name="Papp V."/>
            <person name="Albert L."/>
            <person name="Andreopoulos W."/>
            <person name="Angelini C."/>
            <person name="Antonin V."/>
            <person name="Barry K.W."/>
            <person name="Bougher N.L."/>
            <person name="Buchanan P."/>
            <person name="Buyck B."/>
            <person name="Bense V."/>
            <person name="Catcheside P."/>
            <person name="Chovatia M."/>
            <person name="Cooper J."/>
            <person name="Damon W."/>
            <person name="Desjardin D."/>
            <person name="Finy P."/>
            <person name="Geml J."/>
            <person name="Haridas S."/>
            <person name="Hughes K."/>
            <person name="Justo A."/>
            <person name="Karasinski D."/>
            <person name="Kautmanova I."/>
            <person name="Kiss B."/>
            <person name="Kocsube S."/>
            <person name="Kotiranta H."/>
            <person name="LaButti K.M."/>
            <person name="Lechner B.E."/>
            <person name="Liimatainen K."/>
            <person name="Lipzen A."/>
            <person name="Lukacs Z."/>
            <person name="Mihaltcheva S."/>
            <person name="Morgado L.N."/>
            <person name="Niskanen T."/>
            <person name="Noordeloos M.E."/>
            <person name="Ohm R.A."/>
            <person name="Ortiz-Santana B."/>
            <person name="Ovrebo C."/>
            <person name="Racz N."/>
            <person name="Riley R."/>
            <person name="Savchenko A."/>
            <person name="Shiryaev A."/>
            <person name="Soop K."/>
            <person name="Spirin V."/>
            <person name="Szebenyi C."/>
            <person name="Tomsovsky M."/>
            <person name="Tulloss R.E."/>
            <person name="Uehling J."/>
            <person name="Grigoriev I.V."/>
            <person name="Vagvolgyi C."/>
            <person name="Papp T."/>
            <person name="Martin F.M."/>
            <person name="Miettinen O."/>
            <person name="Hibbett D.S."/>
            <person name="Nagy L.G."/>
        </authorList>
    </citation>
    <scope>NUCLEOTIDE SEQUENCE [LARGE SCALE GENOMIC DNA]</scope>
    <source>
        <strain evidence="3 4">HHB13444</strain>
    </source>
</reference>
<gene>
    <name evidence="3" type="ORF">K466DRAFT_647018</name>
</gene>
<dbReference type="InterPro" id="IPR036866">
    <property type="entry name" value="RibonucZ/Hydroxyglut_hydro"/>
</dbReference>
<dbReference type="GO" id="GO:0016787">
    <property type="term" value="F:hydrolase activity"/>
    <property type="evidence" value="ECO:0007669"/>
    <property type="project" value="UniProtKB-KW"/>
</dbReference>
<evidence type="ECO:0000259" key="2">
    <source>
        <dbReference type="SMART" id="SM00849"/>
    </source>
</evidence>
<dbReference type="InParanoid" id="A0A5C3PA00"/>
<feature type="region of interest" description="Disordered" evidence="1">
    <location>
        <begin position="27"/>
        <end position="51"/>
    </location>
</feature>
<dbReference type="EMBL" id="ML211277">
    <property type="protein sequence ID" value="TFK85050.1"/>
    <property type="molecule type" value="Genomic_DNA"/>
</dbReference>
<dbReference type="AlphaFoldDB" id="A0A5C3PA00"/>
<keyword evidence="4" id="KW-1185">Reference proteome</keyword>